<evidence type="ECO:0000256" key="6">
    <source>
        <dbReference type="ARBA" id="ARBA00023033"/>
    </source>
</evidence>
<name>A0AAE1C228_9PEZI</name>
<keyword evidence="2" id="KW-0285">Flavoprotein</keyword>
<evidence type="ECO:0000259" key="7">
    <source>
        <dbReference type="Pfam" id="PF01494"/>
    </source>
</evidence>
<comment type="caution">
    <text evidence="8">The sequence shown here is derived from an EMBL/GenBank/DDBJ whole genome shotgun (WGS) entry which is preliminary data.</text>
</comment>
<dbReference type="InterPro" id="IPR036188">
    <property type="entry name" value="FAD/NAD-bd_sf"/>
</dbReference>
<dbReference type="GO" id="GO:0070189">
    <property type="term" value="P:kynurenine metabolic process"/>
    <property type="evidence" value="ECO:0007669"/>
    <property type="project" value="TreeGrafter"/>
</dbReference>
<keyword evidence="3" id="KW-0274">FAD</keyword>
<dbReference type="Pfam" id="PF01494">
    <property type="entry name" value="FAD_binding_3"/>
    <property type="match status" value="1"/>
</dbReference>
<dbReference type="PANTHER" id="PTHR46028">
    <property type="entry name" value="KYNURENINE 3-MONOOXYGENASE"/>
    <property type="match status" value="1"/>
</dbReference>
<gene>
    <name evidence="8" type="primary">BNA4_1</name>
    <name evidence="8" type="ORF">LTR78_004767</name>
</gene>
<sequence length="381" mass="42759">MVHGRDSSQALVEREQLYDIHGHCLLAIDRVTLTELLLNELESLPNVKLFFRHKITTIDLKQQQIQAKDENLAERHCQNHHLEQQDISQHVFDLLLGCDGTHSAVRTSMMRSSRLDYSQTWVDILWCQFTIPAATAGSFTTPSASNGFSVSPDHLHIWPNNEMMLMAIPAADKSTAGTLFASLSTFAELERNPSQVEHFFMRNFPGAAELIGLESIRKQFEMNAHEPLISIKCSPHVYGSCAVILGDAAHAMVRFYGQGVNAGLEDVQVLFRCLNESEALDLGLGHALECYNAERVADAHAINDLAISNYWEIRAGVRSRYHLLHKAFEEVISRYAPFTGFVTQYSRVSFSNQRYSKISYHGHIGPTGDTPGLARLEDTFV</sequence>
<protein>
    <submittedName>
        <fullName evidence="8">Kynurenine 3-monooxygenase, mitochondrial</fullName>
        <ecNumber evidence="8">1.14.13.9</ecNumber>
    </submittedName>
</protein>
<evidence type="ECO:0000313" key="9">
    <source>
        <dbReference type="Proteomes" id="UP001274830"/>
    </source>
</evidence>
<dbReference type="PRINTS" id="PR00420">
    <property type="entry name" value="RNGMNOXGNASE"/>
</dbReference>
<dbReference type="GO" id="GO:0071949">
    <property type="term" value="F:FAD binding"/>
    <property type="evidence" value="ECO:0007669"/>
    <property type="project" value="InterPro"/>
</dbReference>
<dbReference type="GO" id="GO:0005741">
    <property type="term" value="C:mitochondrial outer membrane"/>
    <property type="evidence" value="ECO:0007669"/>
    <property type="project" value="TreeGrafter"/>
</dbReference>
<dbReference type="GO" id="GO:0004502">
    <property type="term" value="F:kynurenine 3-monooxygenase activity"/>
    <property type="evidence" value="ECO:0007669"/>
    <property type="project" value="UniProtKB-EC"/>
</dbReference>
<dbReference type="GeneID" id="89961099"/>
<dbReference type="EMBL" id="JAUTXT010000015">
    <property type="protein sequence ID" value="KAK3675257.1"/>
    <property type="molecule type" value="Genomic_DNA"/>
</dbReference>
<evidence type="ECO:0000256" key="3">
    <source>
        <dbReference type="ARBA" id="ARBA00022827"/>
    </source>
</evidence>
<evidence type="ECO:0000256" key="4">
    <source>
        <dbReference type="ARBA" id="ARBA00022857"/>
    </source>
</evidence>
<evidence type="ECO:0000313" key="8">
    <source>
        <dbReference type="EMBL" id="KAK3675257.1"/>
    </source>
</evidence>
<keyword evidence="4" id="KW-0521">NADP</keyword>
<dbReference type="RefSeq" id="XP_064695954.1">
    <property type="nucleotide sequence ID" value="XM_064836563.1"/>
</dbReference>
<evidence type="ECO:0000256" key="2">
    <source>
        <dbReference type="ARBA" id="ARBA00022630"/>
    </source>
</evidence>
<keyword evidence="9" id="KW-1185">Reference proteome</keyword>
<organism evidence="8 9">
    <name type="scientific">Recurvomyces mirabilis</name>
    <dbReference type="NCBI Taxonomy" id="574656"/>
    <lineage>
        <taxon>Eukaryota</taxon>
        <taxon>Fungi</taxon>
        <taxon>Dikarya</taxon>
        <taxon>Ascomycota</taxon>
        <taxon>Pezizomycotina</taxon>
        <taxon>Dothideomycetes</taxon>
        <taxon>Dothideomycetidae</taxon>
        <taxon>Mycosphaerellales</taxon>
        <taxon>Teratosphaeriaceae</taxon>
        <taxon>Recurvomyces</taxon>
    </lineage>
</organism>
<evidence type="ECO:0000256" key="1">
    <source>
        <dbReference type="ARBA" id="ARBA00001974"/>
    </source>
</evidence>
<dbReference type="Proteomes" id="UP001274830">
    <property type="component" value="Unassembled WGS sequence"/>
</dbReference>
<dbReference type="PANTHER" id="PTHR46028:SF2">
    <property type="entry name" value="KYNURENINE 3-MONOOXYGENASE"/>
    <property type="match status" value="1"/>
</dbReference>
<keyword evidence="5 8" id="KW-0560">Oxidoreductase</keyword>
<dbReference type="EC" id="1.14.13.9" evidence="8"/>
<feature type="domain" description="FAD-binding" evidence="7">
    <location>
        <begin position="31"/>
        <end position="302"/>
    </location>
</feature>
<dbReference type="SUPFAM" id="SSF51905">
    <property type="entry name" value="FAD/NAD(P)-binding domain"/>
    <property type="match status" value="1"/>
</dbReference>
<proteinExistence type="predicted"/>
<dbReference type="AlphaFoldDB" id="A0AAE1C228"/>
<accession>A0AAE1C228</accession>
<reference evidence="8" key="1">
    <citation type="submission" date="2023-07" db="EMBL/GenBank/DDBJ databases">
        <title>Black Yeasts Isolated from many extreme environments.</title>
        <authorList>
            <person name="Coleine C."/>
            <person name="Stajich J.E."/>
            <person name="Selbmann L."/>
        </authorList>
    </citation>
    <scope>NUCLEOTIDE SEQUENCE</scope>
    <source>
        <strain evidence="8">CCFEE 5485</strain>
    </source>
</reference>
<keyword evidence="6" id="KW-0503">Monooxygenase</keyword>
<evidence type="ECO:0000256" key="5">
    <source>
        <dbReference type="ARBA" id="ARBA00023002"/>
    </source>
</evidence>
<comment type="cofactor">
    <cofactor evidence="1">
        <name>FAD</name>
        <dbReference type="ChEBI" id="CHEBI:57692"/>
    </cofactor>
</comment>
<dbReference type="InterPro" id="IPR002938">
    <property type="entry name" value="FAD-bd"/>
</dbReference>
<dbReference type="Gene3D" id="3.50.50.60">
    <property type="entry name" value="FAD/NAD(P)-binding domain"/>
    <property type="match status" value="1"/>
</dbReference>